<evidence type="ECO:0000313" key="2">
    <source>
        <dbReference type="Proteomes" id="UP000265520"/>
    </source>
</evidence>
<dbReference type="EMBL" id="LXQA011334905">
    <property type="protein sequence ID" value="MCI93658.1"/>
    <property type="molecule type" value="Genomic_DNA"/>
</dbReference>
<keyword evidence="2" id="KW-1185">Reference proteome</keyword>
<comment type="caution">
    <text evidence="1">The sequence shown here is derived from an EMBL/GenBank/DDBJ whole genome shotgun (WGS) entry which is preliminary data.</text>
</comment>
<dbReference type="AlphaFoldDB" id="A0A392VZ44"/>
<organism evidence="1 2">
    <name type="scientific">Trifolium medium</name>
    <dbReference type="NCBI Taxonomy" id="97028"/>
    <lineage>
        <taxon>Eukaryota</taxon>
        <taxon>Viridiplantae</taxon>
        <taxon>Streptophyta</taxon>
        <taxon>Embryophyta</taxon>
        <taxon>Tracheophyta</taxon>
        <taxon>Spermatophyta</taxon>
        <taxon>Magnoliopsida</taxon>
        <taxon>eudicotyledons</taxon>
        <taxon>Gunneridae</taxon>
        <taxon>Pentapetalae</taxon>
        <taxon>rosids</taxon>
        <taxon>fabids</taxon>
        <taxon>Fabales</taxon>
        <taxon>Fabaceae</taxon>
        <taxon>Papilionoideae</taxon>
        <taxon>50 kb inversion clade</taxon>
        <taxon>NPAAA clade</taxon>
        <taxon>Hologalegina</taxon>
        <taxon>IRL clade</taxon>
        <taxon>Trifolieae</taxon>
        <taxon>Trifolium</taxon>
    </lineage>
</organism>
<evidence type="ECO:0000313" key="1">
    <source>
        <dbReference type="EMBL" id="MCI93658.1"/>
    </source>
</evidence>
<feature type="non-terminal residue" evidence="1">
    <location>
        <position position="19"/>
    </location>
</feature>
<reference evidence="1 2" key="1">
    <citation type="journal article" date="2018" name="Front. Plant Sci.">
        <title>Red Clover (Trifolium pratense) and Zigzag Clover (T. medium) - A Picture of Genomic Similarities and Differences.</title>
        <authorList>
            <person name="Dluhosova J."/>
            <person name="Istvanek J."/>
            <person name="Nedelnik J."/>
            <person name="Repkova J."/>
        </authorList>
    </citation>
    <scope>NUCLEOTIDE SEQUENCE [LARGE SCALE GENOMIC DNA]</scope>
    <source>
        <strain evidence="2">cv. 10/8</strain>
        <tissue evidence="1">Leaf</tissue>
    </source>
</reference>
<accession>A0A392VZ44</accession>
<protein>
    <submittedName>
        <fullName evidence="1">Uncharacterized protein</fullName>
    </submittedName>
</protein>
<name>A0A392VZ44_9FABA</name>
<proteinExistence type="predicted"/>
<dbReference type="Proteomes" id="UP000265520">
    <property type="component" value="Unassembled WGS sequence"/>
</dbReference>
<sequence>MYYDDSAPLSRAFLIWHGR</sequence>